<dbReference type="EMBL" id="JAPTGC010000001">
    <property type="protein sequence ID" value="MCZ0861671.1"/>
    <property type="molecule type" value="Genomic_DNA"/>
</dbReference>
<feature type="region of interest" description="Disordered" evidence="2">
    <location>
        <begin position="763"/>
        <end position="793"/>
    </location>
</feature>
<comment type="subcellular location">
    <subcellularLocation>
        <location evidence="1">Cell envelope</location>
    </subcellularLocation>
</comment>
<dbReference type="NCBIfam" id="TIGR02543">
    <property type="entry name" value="List_Bact_rpt"/>
    <property type="match status" value="1"/>
</dbReference>
<dbReference type="Pfam" id="PF09479">
    <property type="entry name" value="Flg_new"/>
    <property type="match status" value="1"/>
</dbReference>
<keyword evidence="3" id="KW-0812">Transmembrane</keyword>
<keyword evidence="3" id="KW-1133">Transmembrane helix</keyword>
<evidence type="ECO:0000256" key="3">
    <source>
        <dbReference type="SAM" id="Phobius"/>
    </source>
</evidence>
<keyword evidence="5" id="KW-1185">Reference proteome</keyword>
<reference evidence="4" key="1">
    <citation type="submission" date="2022-12" db="EMBL/GenBank/DDBJ databases">
        <title>Isolation and characterisation of novel Methanocorpusculum spp. from native Australian herbivores indicates the genus is ancestrally host-associated.</title>
        <authorList>
            <person name="Volmer J.G."/>
            <person name="Soo R.M."/>
            <person name="Evans P.N."/>
            <person name="Hoedt E.C."/>
            <person name="Astorga Alsina A.L."/>
            <person name="Woodcroft B.J."/>
            <person name="Tyson G.W."/>
            <person name="Hugenholtz P."/>
            <person name="Morrison M."/>
        </authorList>
    </citation>
    <scope>NUCLEOTIDE SEQUENCE</scope>
    <source>
        <strain evidence="4">CW153</strain>
    </source>
</reference>
<feature type="transmembrane region" description="Helical" evidence="3">
    <location>
        <begin position="813"/>
        <end position="831"/>
    </location>
</feature>
<dbReference type="InterPro" id="IPR013378">
    <property type="entry name" value="InlB-like_B-rpt"/>
</dbReference>
<accession>A0ABT4IIV9</accession>
<evidence type="ECO:0000256" key="2">
    <source>
        <dbReference type="SAM" id="MobiDB-lite"/>
    </source>
</evidence>
<dbReference type="RefSeq" id="WP_268921846.1">
    <property type="nucleotide sequence ID" value="NZ_JAPTGC010000001.1"/>
</dbReference>
<proteinExistence type="predicted"/>
<organism evidence="4 5">
    <name type="scientific">Methanocorpusculum vombati</name>
    <dbReference type="NCBI Taxonomy" id="3002864"/>
    <lineage>
        <taxon>Archaea</taxon>
        <taxon>Methanobacteriati</taxon>
        <taxon>Methanobacteriota</taxon>
        <taxon>Stenosarchaea group</taxon>
        <taxon>Methanomicrobia</taxon>
        <taxon>Methanomicrobiales</taxon>
        <taxon>Methanocorpusculaceae</taxon>
        <taxon>Methanocorpusculum</taxon>
    </lineage>
</organism>
<gene>
    <name evidence="4" type="ORF">O0S09_00185</name>
</gene>
<evidence type="ECO:0000313" key="5">
    <source>
        <dbReference type="Proteomes" id="UP001141336"/>
    </source>
</evidence>
<dbReference type="InterPro" id="IPR042229">
    <property type="entry name" value="Listeria/Bacterioides_rpt_sf"/>
</dbReference>
<keyword evidence="3" id="KW-0472">Membrane</keyword>
<sequence length="835" mass="87368">MTSGETAKIINNQITNGALYLTGKRNSGWDPNSLEKLPVIEDNNLGTEIAKINGVDTTFVIRSCDTDSNKLLSADQMKNILSKNTLTGYTSGKVVDASEKSYEATLRYLVPDGVIVTEFSVLKEQLKNGGTVTLGTNIDGTYTDDSDRVYIDKVVSILDLNGKTLTVTRNTPAGMTENTKDNKGFIKISGEETNQGSLRVTDSVGNGKINLKKEGVAEATLFFVSTYGKIVIDTKDITLTAPQSVIGGNGDGTHTPPTIEIKGGTLTSTEGAAIFLSAKDSKMTMTGGSVTGKSGLEIVSGTYTISGGTITGNGDYSENVAAPSSGSLEDGSGIVLRTTDSYSGNIALTISGTAKIVSEEGVAIRNYVRDSDLSSKTFSVEIKESAKIEGTAAAIANQKYTGETPAFTKSTFTLSGGNYLAPSYAKLLVGEPKVQYAENHAMSDTPVKDGYYAPITVQKQETPATCDETTKVVSVSDGTAVPSTTNPNEVTVIPTGSDKVILTLTYEKAPTVSTDGKTVTPQDPADLSNVKAVYNEITVPDTSGAVQAKLTLAVTSGTELLDSDNLPTISTEINEDAKTKLEETATLISMVTVDITKIKSKNPVLTLTFKVPKSWFAGKDLSAVRAYHFDGTKIVDKGAPQITEDGTNYVFTITATEASPWGLGLKSSGPAPGPQPQPVYSSGDGNMENAFRVLFETSGGSFISPSTGLSYGDKISQPPAPTKDGYTFGGWYTDSACTQSWSFASGINGDMTLYAKWTKASGSTTTTTAKPTVTATTKPTSAPVSTQSQNGAATTAAPVTTTAAGVTPVLTQAPAPAAGLLFGLLAAGILIRRRD</sequence>
<comment type="caution">
    <text evidence="4">The sequence shown here is derived from an EMBL/GenBank/DDBJ whole genome shotgun (WGS) entry which is preliminary data.</text>
</comment>
<name>A0ABT4IIV9_9EURY</name>
<dbReference type="Gene3D" id="2.60.40.4270">
    <property type="entry name" value="Listeria-Bacteroides repeat domain"/>
    <property type="match status" value="1"/>
</dbReference>
<evidence type="ECO:0000313" key="4">
    <source>
        <dbReference type="EMBL" id="MCZ0861671.1"/>
    </source>
</evidence>
<dbReference type="Proteomes" id="UP001141336">
    <property type="component" value="Unassembled WGS sequence"/>
</dbReference>
<protein>
    <submittedName>
        <fullName evidence="4">InlB B-repeat-containing protein</fullName>
    </submittedName>
</protein>
<evidence type="ECO:0000256" key="1">
    <source>
        <dbReference type="ARBA" id="ARBA00004196"/>
    </source>
</evidence>